<evidence type="ECO:0000313" key="3">
    <source>
        <dbReference type="Proteomes" id="UP000694387"/>
    </source>
</evidence>
<feature type="compositionally biased region" description="Gly residues" evidence="1">
    <location>
        <begin position="226"/>
        <end position="241"/>
    </location>
</feature>
<accession>A0A8C4M2A8</accession>
<name>A0A8C4M2A8_EQUAS</name>
<dbReference type="AlphaFoldDB" id="A0A8C4M2A8"/>
<dbReference type="GeneTree" id="ENSGT00860000136302"/>
<reference evidence="2" key="3">
    <citation type="submission" date="2025-09" db="UniProtKB">
        <authorList>
            <consortium name="Ensembl"/>
        </authorList>
    </citation>
    <scope>IDENTIFICATION</scope>
</reference>
<evidence type="ECO:0000313" key="2">
    <source>
        <dbReference type="Ensembl" id="ENSEASP00005020698.2"/>
    </source>
</evidence>
<reference evidence="2" key="2">
    <citation type="submission" date="2025-08" db="UniProtKB">
        <authorList>
            <consortium name="Ensembl"/>
        </authorList>
    </citation>
    <scope>IDENTIFICATION</scope>
</reference>
<dbReference type="Proteomes" id="UP000694387">
    <property type="component" value="Chromosome 26"/>
</dbReference>
<dbReference type="Ensembl" id="ENSEAST00005022471.2">
    <property type="protein sequence ID" value="ENSEASP00005020698.2"/>
    <property type="gene ID" value="ENSEASG00005014234.2"/>
</dbReference>
<feature type="compositionally biased region" description="Gly residues" evidence="1">
    <location>
        <begin position="189"/>
        <end position="205"/>
    </location>
</feature>
<proteinExistence type="predicted"/>
<sequence length="252" mass="24936">MVEELTRPSVFPAVLGQHVARGAGAGGRRLRGGGGGGRGGLLRPRPSSRPRHAGPQDGKNGLLLGGEGVLGGGPGALRGVRHAGQLLLGAALEVVPALLDLLAGALPAGDAVDLGGDAVPHAPPLGHAHPTALRAVELRVVGAHLPDQDLVLLEREARLAQPGGLFRLARRRRGHGAPRRRRPAAWRMGGAGAAGTGAHGAGGGSASPRRPPHPAAPTPAPMSPGARGGGGGRTGATGRGGQSECLIIADTG</sequence>
<reference evidence="2 3" key="1">
    <citation type="journal article" date="2020" name="Nat. Commun.">
        <title>Donkey genomes provide new insights into domestication and selection for coat color.</title>
        <authorList>
            <person name="Wang"/>
            <person name="C."/>
            <person name="Li"/>
            <person name="H."/>
            <person name="Guo"/>
            <person name="Y."/>
            <person name="Huang"/>
            <person name="J."/>
            <person name="Sun"/>
            <person name="Y."/>
            <person name="Min"/>
            <person name="J."/>
            <person name="Wang"/>
            <person name="J."/>
            <person name="Fang"/>
            <person name="X."/>
            <person name="Zhao"/>
            <person name="Z."/>
            <person name="Wang"/>
            <person name="S."/>
            <person name="Zhang"/>
            <person name="Y."/>
            <person name="Liu"/>
            <person name="Q."/>
            <person name="Jiang"/>
            <person name="Q."/>
            <person name="Wang"/>
            <person name="X."/>
            <person name="Guo"/>
            <person name="Y."/>
            <person name="Yang"/>
            <person name="C."/>
            <person name="Wang"/>
            <person name="Y."/>
            <person name="Tian"/>
            <person name="F."/>
            <person name="Zhuang"/>
            <person name="G."/>
            <person name="Fan"/>
            <person name="Y."/>
            <person name="Gao"/>
            <person name="Q."/>
            <person name="Li"/>
            <person name="Y."/>
            <person name="Ju"/>
            <person name="Z."/>
            <person name="Li"/>
            <person name="J."/>
            <person name="Li"/>
            <person name="R."/>
            <person name="Hou"/>
            <person name="M."/>
            <person name="Yang"/>
            <person name="G."/>
            <person name="Liu"/>
            <person name="G."/>
            <person name="Liu"/>
            <person name="W."/>
            <person name="Guo"/>
            <person name="J."/>
            <person name="Pan"/>
            <person name="S."/>
            <person name="Fan"/>
            <person name="G."/>
            <person name="Zhang"/>
            <person name="W."/>
            <person name="Zhang"/>
            <person name="R."/>
            <person name="Yu"/>
            <person name="J."/>
            <person name="Zhang"/>
            <person name="X."/>
            <person name="Yin"/>
            <person name="Q."/>
            <person name="Ji"/>
            <person name="C."/>
            <person name="Jin"/>
            <person name="Y."/>
            <person name="Yue"/>
            <person name="G."/>
            <person name="Liu"/>
            <person name="M."/>
            <person name="Xu"/>
            <person name="J."/>
            <person name="Liu"/>
            <person name="S."/>
            <person name="Jordana"/>
            <person name="J."/>
            <person name="Noce"/>
            <person name="A."/>
            <person name="Amills"/>
            <person name="M."/>
            <person name="Wu"/>
            <person name="D.D."/>
            <person name="Li"/>
            <person name="S."/>
            <person name="Zhou"/>
            <person name="X. and Zhong"/>
            <person name="J."/>
        </authorList>
    </citation>
    <scope>NUCLEOTIDE SEQUENCE [LARGE SCALE GENOMIC DNA]</scope>
</reference>
<organism evidence="2 3">
    <name type="scientific">Equus asinus</name>
    <name type="common">Donkey</name>
    <name type="synonym">Equus africanus asinus</name>
    <dbReference type="NCBI Taxonomy" id="9793"/>
    <lineage>
        <taxon>Eukaryota</taxon>
        <taxon>Metazoa</taxon>
        <taxon>Chordata</taxon>
        <taxon>Craniata</taxon>
        <taxon>Vertebrata</taxon>
        <taxon>Euteleostomi</taxon>
        <taxon>Mammalia</taxon>
        <taxon>Eutheria</taxon>
        <taxon>Laurasiatheria</taxon>
        <taxon>Perissodactyla</taxon>
        <taxon>Equidae</taxon>
        <taxon>Equus</taxon>
    </lineage>
</organism>
<feature type="region of interest" description="Disordered" evidence="1">
    <location>
        <begin position="170"/>
        <end position="252"/>
    </location>
</feature>
<feature type="compositionally biased region" description="Gly residues" evidence="1">
    <location>
        <begin position="23"/>
        <end position="40"/>
    </location>
</feature>
<feature type="compositionally biased region" description="Pro residues" evidence="1">
    <location>
        <begin position="213"/>
        <end position="222"/>
    </location>
</feature>
<feature type="region of interest" description="Disordered" evidence="1">
    <location>
        <begin position="22"/>
        <end position="65"/>
    </location>
</feature>
<feature type="compositionally biased region" description="Basic residues" evidence="1">
    <location>
        <begin position="170"/>
        <end position="184"/>
    </location>
</feature>
<keyword evidence="3" id="KW-1185">Reference proteome</keyword>
<protein>
    <submittedName>
        <fullName evidence="2">Uncharacterized protein</fullName>
    </submittedName>
</protein>
<evidence type="ECO:0000256" key="1">
    <source>
        <dbReference type="SAM" id="MobiDB-lite"/>
    </source>
</evidence>